<evidence type="ECO:0000313" key="2">
    <source>
        <dbReference type="EMBL" id="SPC14711.1"/>
    </source>
</evidence>
<reference evidence="2" key="1">
    <citation type="submission" date="2018-01" db="EMBL/GenBank/DDBJ databases">
        <authorList>
            <person name="Clerissi C."/>
        </authorList>
    </citation>
    <scope>NUCLEOTIDE SEQUENCE</scope>
    <source>
        <strain evidence="2">Cupriavidus oxalaticus LMG 2235</strain>
    </source>
</reference>
<proteinExistence type="predicted"/>
<evidence type="ECO:0000256" key="1">
    <source>
        <dbReference type="SAM" id="MobiDB-lite"/>
    </source>
</evidence>
<dbReference type="EMBL" id="OGUS01000122">
    <property type="protein sequence ID" value="SPC14711.1"/>
    <property type="molecule type" value="Genomic_DNA"/>
</dbReference>
<dbReference type="AlphaFoldDB" id="A0A375G4Y0"/>
<sequence length="76" mass="8586">MPTRSPPRPTCTRPRRQPDRGRQAVPPAVPSAQQCPGLPKFVLTPGHMRLIFARMHTTFNRRRSFRTSLPTGVPRG</sequence>
<accession>A0A375G4Y0</accession>
<feature type="region of interest" description="Disordered" evidence="1">
    <location>
        <begin position="1"/>
        <end position="34"/>
    </location>
</feature>
<name>A0A375G4Y0_9BURK</name>
<protein>
    <submittedName>
        <fullName evidence="2">Uncharacterized protein</fullName>
    </submittedName>
</protein>
<organism evidence="2">
    <name type="scientific">Cupriavidus oxalaticus</name>
    <dbReference type="NCBI Taxonomy" id="96344"/>
    <lineage>
        <taxon>Bacteria</taxon>
        <taxon>Pseudomonadati</taxon>
        <taxon>Pseudomonadota</taxon>
        <taxon>Betaproteobacteria</taxon>
        <taxon>Burkholderiales</taxon>
        <taxon>Burkholderiaceae</taxon>
        <taxon>Cupriavidus</taxon>
    </lineage>
</organism>
<comment type="caution">
    <text evidence="2">The sequence shown here is derived from an EMBL/GenBank/DDBJ whole genome shotgun (WGS) entry which is preliminary data.</text>
</comment>
<dbReference type="Proteomes" id="UP000256862">
    <property type="component" value="Chromosome CO2235"/>
</dbReference>
<gene>
    <name evidence="2" type="ORF">CO2235_210024</name>
</gene>